<dbReference type="GO" id="GO:0005643">
    <property type="term" value="C:nuclear pore"/>
    <property type="evidence" value="ECO:0007669"/>
    <property type="project" value="TreeGrafter"/>
</dbReference>
<dbReference type="Gene3D" id="2.130.10.10">
    <property type="entry name" value="YVTN repeat-like/Quinoprotein amine dehydrogenase"/>
    <property type="match status" value="2"/>
</dbReference>
<dbReference type="SMART" id="SM00320">
    <property type="entry name" value="WD40"/>
    <property type="match status" value="5"/>
</dbReference>
<feature type="domain" description="Aladin seven-bladed propeller" evidence="1">
    <location>
        <begin position="137"/>
        <end position="480"/>
    </location>
</feature>
<dbReference type="GO" id="GO:0006913">
    <property type="term" value="P:nucleocytoplasmic transport"/>
    <property type="evidence" value="ECO:0007669"/>
    <property type="project" value="TreeGrafter"/>
</dbReference>
<evidence type="ECO:0000313" key="3">
    <source>
        <dbReference type="RefSeq" id="XP_034243709.1"/>
    </source>
</evidence>
<dbReference type="InParanoid" id="A0A6P8ZP94"/>
<reference evidence="3" key="1">
    <citation type="submission" date="2025-08" db="UniProtKB">
        <authorList>
            <consortium name="RefSeq"/>
        </authorList>
    </citation>
    <scope>IDENTIFICATION</scope>
    <source>
        <tissue evidence="3">Total insect</tissue>
    </source>
</reference>
<dbReference type="AlphaFoldDB" id="A0A6P8ZP94"/>
<name>A0A6P8ZP94_THRPL</name>
<proteinExistence type="predicted"/>
<dbReference type="GeneID" id="117646699"/>
<dbReference type="InterPro" id="IPR045139">
    <property type="entry name" value="Aladin"/>
</dbReference>
<dbReference type="Proteomes" id="UP000515158">
    <property type="component" value="Unplaced"/>
</dbReference>
<dbReference type="OrthoDB" id="411991at2759"/>
<dbReference type="PANTHER" id="PTHR14494">
    <property type="entry name" value="ALADIN/ADRACALIN/AAAS"/>
    <property type="match status" value="1"/>
</dbReference>
<dbReference type="InterPro" id="IPR036322">
    <property type="entry name" value="WD40_repeat_dom_sf"/>
</dbReference>
<protein>
    <submittedName>
        <fullName evidence="3">Aladin-like</fullName>
    </submittedName>
</protein>
<dbReference type="SUPFAM" id="SSF50978">
    <property type="entry name" value="WD40 repeat-like"/>
    <property type="match status" value="1"/>
</dbReference>
<accession>A0A6P8ZP94</accession>
<dbReference type="InterPro" id="IPR057403">
    <property type="entry name" value="Beta-prop_Aladin"/>
</dbReference>
<sequence length="528" mass="57802">MVASCAGFSPLPPEGCVSVCEIDGKVAHKPFESANPAEFTNTVVTHPVISLSHDAVHLAAREDARHVFLHVEEKLLKRIISTWYEQGTVEALELAATPNDQSGYILQMSARIALKAIHAMSLVLNSVYPHFGERGQHLTASGAHSRSLHHNPVRCIAWHPHITKIAVAVSDDSVRVYTAMSPGLVPTLRSKGQRSVSCLAWRPHSASELAVGCHAGVLVWQVDPKSVVTRPSISCATVLKQPGHSPVSSVQWNSTGTLLVSAATGDTSMYIWDVDLQESIPLRRVGGGGISLVSWSPDVHKLLAATTSVTFRVWDSSNWVPERWRVLSGHVRTACWSPCSTVLLFTTSEESVVYALQFKPNCAQLDTMFYSDTPVSEQAARVVINLAQEEVGNGTRIGGTVLSMVWDRLGRHLALIFENSPLVAIYRTDLVPHLLITPNCLVKGASGEQPTTIAFQNNFDVGACLTIAWSSGRIQYFPIVYQELKNPNQSVRHNASMQYRPDQSFLETSMAPDASSFMHSFQDSFLSY</sequence>
<dbReference type="Pfam" id="PF25460">
    <property type="entry name" value="Beta-prop_Aladin"/>
    <property type="match status" value="1"/>
</dbReference>
<dbReference type="KEGG" id="tpal:117646699"/>
<gene>
    <name evidence="3" type="primary">LOC117646699</name>
</gene>
<dbReference type="RefSeq" id="XP_034243709.1">
    <property type="nucleotide sequence ID" value="XM_034387818.1"/>
</dbReference>
<dbReference type="InterPro" id="IPR015943">
    <property type="entry name" value="WD40/YVTN_repeat-like_dom_sf"/>
</dbReference>
<dbReference type="PANTHER" id="PTHR14494:SF0">
    <property type="entry name" value="ALADIN"/>
    <property type="match status" value="1"/>
</dbReference>
<evidence type="ECO:0000259" key="1">
    <source>
        <dbReference type="Pfam" id="PF25460"/>
    </source>
</evidence>
<keyword evidence="2" id="KW-1185">Reference proteome</keyword>
<dbReference type="InterPro" id="IPR001680">
    <property type="entry name" value="WD40_rpt"/>
</dbReference>
<dbReference type="FunCoup" id="A0A6P8ZP94">
    <property type="interactions" value="1709"/>
</dbReference>
<evidence type="ECO:0000313" key="2">
    <source>
        <dbReference type="Proteomes" id="UP000515158"/>
    </source>
</evidence>
<organism evidence="3">
    <name type="scientific">Thrips palmi</name>
    <name type="common">Melon thrips</name>
    <dbReference type="NCBI Taxonomy" id="161013"/>
    <lineage>
        <taxon>Eukaryota</taxon>
        <taxon>Metazoa</taxon>
        <taxon>Ecdysozoa</taxon>
        <taxon>Arthropoda</taxon>
        <taxon>Hexapoda</taxon>
        <taxon>Insecta</taxon>
        <taxon>Pterygota</taxon>
        <taxon>Neoptera</taxon>
        <taxon>Paraneoptera</taxon>
        <taxon>Thysanoptera</taxon>
        <taxon>Terebrantia</taxon>
        <taxon>Thripoidea</taxon>
        <taxon>Thripidae</taxon>
        <taxon>Thrips</taxon>
    </lineage>
</organism>